<name>A0A5B7HRP0_PORTR</name>
<protein>
    <submittedName>
        <fullName evidence="1">Uncharacterized protein</fullName>
    </submittedName>
</protein>
<evidence type="ECO:0000313" key="2">
    <source>
        <dbReference type="Proteomes" id="UP000324222"/>
    </source>
</evidence>
<keyword evidence="2" id="KW-1185">Reference proteome</keyword>
<accession>A0A5B7HRP0</accession>
<dbReference type="Proteomes" id="UP000324222">
    <property type="component" value="Unassembled WGS sequence"/>
</dbReference>
<reference evidence="1 2" key="1">
    <citation type="submission" date="2019-05" db="EMBL/GenBank/DDBJ databases">
        <title>Another draft genome of Portunus trituberculatus and its Hox gene families provides insights of decapod evolution.</title>
        <authorList>
            <person name="Jeong J.-H."/>
            <person name="Song I."/>
            <person name="Kim S."/>
            <person name="Choi T."/>
            <person name="Kim D."/>
            <person name="Ryu S."/>
            <person name="Kim W."/>
        </authorList>
    </citation>
    <scope>NUCLEOTIDE SEQUENCE [LARGE SCALE GENOMIC DNA]</scope>
    <source>
        <tissue evidence="1">Muscle</tissue>
    </source>
</reference>
<gene>
    <name evidence="1" type="ORF">E2C01_066734</name>
</gene>
<sequence length="100" mass="11261">MQSEVKYLLEERHMLPLVFTTGGDFAAHPAHIIATFTSRSTSTFKLHWQKGREVKVTLDGISQRGEKLHHIQVRVGSSRPDSGGIDCMHFFFIHSSLGII</sequence>
<proteinExistence type="predicted"/>
<organism evidence="1 2">
    <name type="scientific">Portunus trituberculatus</name>
    <name type="common">Swimming crab</name>
    <name type="synonym">Neptunus trituberculatus</name>
    <dbReference type="NCBI Taxonomy" id="210409"/>
    <lineage>
        <taxon>Eukaryota</taxon>
        <taxon>Metazoa</taxon>
        <taxon>Ecdysozoa</taxon>
        <taxon>Arthropoda</taxon>
        <taxon>Crustacea</taxon>
        <taxon>Multicrustacea</taxon>
        <taxon>Malacostraca</taxon>
        <taxon>Eumalacostraca</taxon>
        <taxon>Eucarida</taxon>
        <taxon>Decapoda</taxon>
        <taxon>Pleocyemata</taxon>
        <taxon>Brachyura</taxon>
        <taxon>Eubrachyura</taxon>
        <taxon>Portunoidea</taxon>
        <taxon>Portunidae</taxon>
        <taxon>Portuninae</taxon>
        <taxon>Portunus</taxon>
    </lineage>
</organism>
<evidence type="ECO:0000313" key="1">
    <source>
        <dbReference type="EMBL" id="MPC72429.1"/>
    </source>
</evidence>
<dbReference type="AlphaFoldDB" id="A0A5B7HRP0"/>
<comment type="caution">
    <text evidence="1">The sequence shown here is derived from an EMBL/GenBank/DDBJ whole genome shotgun (WGS) entry which is preliminary data.</text>
</comment>
<dbReference type="EMBL" id="VSRR010034735">
    <property type="protein sequence ID" value="MPC72429.1"/>
    <property type="molecule type" value="Genomic_DNA"/>
</dbReference>